<proteinExistence type="inferred from homology"/>
<keyword evidence="2 10" id="KW-0575">Peroxidase</keyword>
<feature type="compositionally biased region" description="Basic and acidic residues" evidence="8">
    <location>
        <begin position="316"/>
        <end position="328"/>
    </location>
</feature>
<dbReference type="PANTHER" id="PTHR33577:SF18">
    <property type="entry name" value="HEME HALOPEROXIDASE FAMILY PROFILE DOMAIN-CONTAINING PROTEIN"/>
    <property type="match status" value="1"/>
</dbReference>
<feature type="region of interest" description="Disordered" evidence="8">
    <location>
        <begin position="311"/>
        <end position="341"/>
    </location>
</feature>
<dbReference type="GO" id="GO:0004601">
    <property type="term" value="F:peroxidase activity"/>
    <property type="evidence" value="ECO:0007669"/>
    <property type="project" value="UniProtKB-KW"/>
</dbReference>
<evidence type="ECO:0000259" key="9">
    <source>
        <dbReference type="PROSITE" id="PS51405"/>
    </source>
</evidence>
<dbReference type="EMBL" id="KZ992966">
    <property type="protein sequence ID" value="RKP06046.1"/>
    <property type="molecule type" value="Genomic_DNA"/>
</dbReference>
<evidence type="ECO:0000256" key="2">
    <source>
        <dbReference type="ARBA" id="ARBA00022559"/>
    </source>
</evidence>
<keyword evidence="3" id="KW-0349">Heme</keyword>
<keyword evidence="6" id="KW-0408">Iron</keyword>
<evidence type="ECO:0000313" key="10">
    <source>
        <dbReference type="EMBL" id="RKP06046.1"/>
    </source>
</evidence>
<evidence type="ECO:0000256" key="1">
    <source>
        <dbReference type="ARBA" id="ARBA00001970"/>
    </source>
</evidence>
<dbReference type="PROSITE" id="PS51405">
    <property type="entry name" value="HEME_HALOPEROXIDASE"/>
    <property type="match status" value="1"/>
</dbReference>
<dbReference type="SUPFAM" id="SSF47571">
    <property type="entry name" value="Cloroperoxidase"/>
    <property type="match status" value="1"/>
</dbReference>
<dbReference type="OrthoDB" id="407298at2759"/>
<dbReference type="Proteomes" id="UP000271241">
    <property type="component" value="Unassembled WGS sequence"/>
</dbReference>
<comment type="similarity">
    <text evidence="7">Belongs to the chloroperoxidase family.</text>
</comment>
<evidence type="ECO:0000256" key="3">
    <source>
        <dbReference type="ARBA" id="ARBA00022617"/>
    </source>
</evidence>
<comment type="cofactor">
    <cofactor evidence="1">
        <name>heme b</name>
        <dbReference type="ChEBI" id="CHEBI:60344"/>
    </cofactor>
</comment>
<dbReference type="InterPro" id="IPR000028">
    <property type="entry name" value="Chloroperoxidase"/>
</dbReference>
<name>A0A4P9XJY3_9FUNG</name>
<evidence type="ECO:0000256" key="6">
    <source>
        <dbReference type="ARBA" id="ARBA00023004"/>
    </source>
</evidence>
<dbReference type="PANTHER" id="PTHR33577">
    <property type="entry name" value="STERIGMATOCYSTIN BIOSYNTHESIS PEROXIDASE STCC-RELATED"/>
    <property type="match status" value="1"/>
</dbReference>
<evidence type="ECO:0000256" key="7">
    <source>
        <dbReference type="ARBA" id="ARBA00025795"/>
    </source>
</evidence>
<keyword evidence="4" id="KW-0479">Metal-binding</keyword>
<organism evidence="10 11">
    <name type="scientific">Thamnocephalis sphaerospora</name>
    <dbReference type="NCBI Taxonomy" id="78915"/>
    <lineage>
        <taxon>Eukaryota</taxon>
        <taxon>Fungi</taxon>
        <taxon>Fungi incertae sedis</taxon>
        <taxon>Zoopagomycota</taxon>
        <taxon>Zoopagomycotina</taxon>
        <taxon>Zoopagomycetes</taxon>
        <taxon>Zoopagales</taxon>
        <taxon>Sigmoideomycetaceae</taxon>
        <taxon>Thamnocephalis</taxon>
    </lineage>
</organism>
<keyword evidence="11" id="KW-1185">Reference proteome</keyword>
<accession>A0A4P9XJY3</accession>
<reference evidence="11" key="1">
    <citation type="journal article" date="2018" name="Nat. Microbiol.">
        <title>Leveraging single-cell genomics to expand the fungal tree of life.</title>
        <authorList>
            <person name="Ahrendt S.R."/>
            <person name="Quandt C.A."/>
            <person name="Ciobanu D."/>
            <person name="Clum A."/>
            <person name="Salamov A."/>
            <person name="Andreopoulos B."/>
            <person name="Cheng J.F."/>
            <person name="Woyke T."/>
            <person name="Pelin A."/>
            <person name="Henrissat B."/>
            <person name="Reynolds N.K."/>
            <person name="Benny G.L."/>
            <person name="Smith M.E."/>
            <person name="James T.Y."/>
            <person name="Grigoriev I.V."/>
        </authorList>
    </citation>
    <scope>NUCLEOTIDE SEQUENCE [LARGE SCALE GENOMIC DNA]</scope>
    <source>
        <strain evidence="11">RSA 1356</strain>
    </source>
</reference>
<evidence type="ECO:0000256" key="8">
    <source>
        <dbReference type="SAM" id="MobiDB-lite"/>
    </source>
</evidence>
<dbReference type="InterPro" id="IPR036851">
    <property type="entry name" value="Chloroperoxidase-like_sf"/>
</dbReference>
<keyword evidence="5" id="KW-0560">Oxidoreductase</keyword>
<dbReference type="Pfam" id="PF01328">
    <property type="entry name" value="Peroxidase_2"/>
    <property type="match status" value="1"/>
</dbReference>
<evidence type="ECO:0000256" key="5">
    <source>
        <dbReference type="ARBA" id="ARBA00023002"/>
    </source>
</evidence>
<feature type="domain" description="Heme haloperoxidase family profile" evidence="9">
    <location>
        <begin position="67"/>
        <end position="294"/>
    </location>
</feature>
<dbReference type="GO" id="GO:0046872">
    <property type="term" value="F:metal ion binding"/>
    <property type="evidence" value="ECO:0007669"/>
    <property type="project" value="UniProtKB-KW"/>
</dbReference>
<dbReference type="AlphaFoldDB" id="A0A4P9XJY3"/>
<dbReference type="Gene3D" id="1.10.489.10">
    <property type="entry name" value="Chloroperoxidase-like"/>
    <property type="match status" value="1"/>
</dbReference>
<sequence length="341" mass="37513">MKLAINDAPPPTPKPAPDSAFWLPMVLVLSALGFASYQLFQAMPPVNEGPVDPVVARYGENRLSNWNPMPFVAPDTSASRSPCPMLNTLANHGYLPHDGRNIDRTMLMSALGQAGLTHFLNSKLANAIKLVGRPRDADDANAQDGKPVEYVFDLEDLGKHGPIEHDVSLTRSDYRPEEGPQRHIRANETLIDQLKAFADKDGFLDVAAVARARNLRQRQSQTEAAAVKDSSFGFGLRAQVTAHAECAALLEVIGRNGRVHVDAIEAFMRKERFAEDWAPPKYLIGLQTVMSTTARCALYRYTPGNWRVTEAPATRPADEKLPLAEEAPKQSVDAETEHTEL</sequence>
<evidence type="ECO:0000313" key="11">
    <source>
        <dbReference type="Proteomes" id="UP000271241"/>
    </source>
</evidence>
<gene>
    <name evidence="10" type="ORF">THASP1DRAFT_32123</name>
</gene>
<evidence type="ECO:0000256" key="4">
    <source>
        <dbReference type="ARBA" id="ARBA00022723"/>
    </source>
</evidence>
<dbReference type="STRING" id="78915.A0A4P9XJY3"/>
<protein>
    <submittedName>
        <fullName evidence="10">Chloroperoxidase</fullName>
    </submittedName>
</protein>